<accession>A0A385AHQ7</accession>
<sequence>MATQYDWEKIKKEYVYGIETEDGTKIYPTFQDLCDKYGFALSTIGSRAKNKHENWRKERKKVSEKIEKKVMEKKTELEAIDIVESDQKFESTGEALRKLIERKIKINHTLLDKGERVRDYDLKNLGDALKSAQDVVKTAQGEAATITKNDHRVEGLDKSILNPDLMQAEIDYALKLIEAKESR</sequence>
<protein>
    <submittedName>
        <fullName evidence="1">Uncharacterized protein</fullName>
    </submittedName>
</protein>
<gene>
    <name evidence="1" type="ORF">Drs3_00020</name>
</gene>
<reference evidence="1" key="1">
    <citation type="submission" date="2018-07" db="EMBL/GenBank/DDBJ databases">
        <authorList>
            <person name="Quirk P.G."/>
            <person name="Krulwich T.A."/>
        </authorList>
    </citation>
    <scope>NUCLEOTIDE SEQUENCE [LARGE SCALE GENOMIC DNA]</scope>
</reference>
<proteinExistence type="predicted"/>
<name>A0A385AHQ7_9CAUD</name>
<organism evidence="1">
    <name type="scientific">Methanobacterium virus Drs3</name>
    <dbReference type="NCBI Taxonomy" id="1430441"/>
    <lineage>
        <taxon>Viruses</taxon>
        <taxon>Duplodnaviria</taxon>
        <taxon>Heunggongvirae</taxon>
        <taxon>Uroviricota</taxon>
        <taxon>Caudoviricetes</taxon>
        <taxon>Methanobavirales</taxon>
        <taxon>Anaerodiviridae</taxon>
        <taxon>Metforvirus</taxon>
        <taxon>Metforvirus limi</taxon>
        <taxon>Metforvirus Drs3</taxon>
    </lineage>
</organism>
<dbReference type="Proteomes" id="UP000262397">
    <property type="component" value="Segment"/>
</dbReference>
<keyword evidence="2" id="KW-1185">Reference proteome</keyword>
<evidence type="ECO:0000313" key="1">
    <source>
        <dbReference type="EMBL" id="AXN53401.1"/>
    </source>
</evidence>
<evidence type="ECO:0000313" key="2">
    <source>
        <dbReference type="Proteomes" id="UP000262397"/>
    </source>
</evidence>
<dbReference type="EMBL" id="MH674343">
    <property type="protein sequence ID" value="AXN53401.1"/>
    <property type="molecule type" value="Genomic_DNA"/>
</dbReference>